<dbReference type="EMBL" id="SZYD01000012">
    <property type="protein sequence ID" value="KAD4583971.1"/>
    <property type="molecule type" value="Genomic_DNA"/>
</dbReference>
<organism evidence="3 4">
    <name type="scientific">Mikania micrantha</name>
    <name type="common">bitter vine</name>
    <dbReference type="NCBI Taxonomy" id="192012"/>
    <lineage>
        <taxon>Eukaryota</taxon>
        <taxon>Viridiplantae</taxon>
        <taxon>Streptophyta</taxon>
        <taxon>Embryophyta</taxon>
        <taxon>Tracheophyta</taxon>
        <taxon>Spermatophyta</taxon>
        <taxon>Magnoliopsida</taxon>
        <taxon>eudicotyledons</taxon>
        <taxon>Gunneridae</taxon>
        <taxon>Pentapetalae</taxon>
        <taxon>asterids</taxon>
        <taxon>campanulids</taxon>
        <taxon>Asterales</taxon>
        <taxon>Asteraceae</taxon>
        <taxon>Asteroideae</taxon>
        <taxon>Heliantheae alliance</taxon>
        <taxon>Eupatorieae</taxon>
        <taxon>Mikania</taxon>
    </lineage>
</organism>
<feature type="region of interest" description="Disordered" evidence="1">
    <location>
        <begin position="190"/>
        <end position="225"/>
    </location>
</feature>
<dbReference type="InterPro" id="IPR004827">
    <property type="entry name" value="bZIP"/>
</dbReference>
<proteinExistence type="predicted"/>
<name>A0A5N6N7Z6_9ASTR</name>
<keyword evidence="4" id="KW-1185">Reference proteome</keyword>
<dbReference type="GO" id="GO:0003700">
    <property type="term" value="F:DNA-binding transcription factor activity"/>
    <property type="evidence" value="ECO:0007669"/>
    <property type="project" value="InterPro"/>
</dbReference>
<dbReference type="Pfam" id="PF10551">
    <property type="entry name" value="MULE"/>
    <property type="match status" value="1"/>
</dbReference>
<evidence type="ECO:0000313" key="4">
    <source>
        <dbReference type="Proteomes" id="UP000326396"/>
    </source>
</evidence>
<evidence type="ECO:0000259" key="2">
    <source>
        <dbReference type="PROSITE" id="PS00036"/>
    </source>
</evidence>
<evidence type="ECO:0000313" key="3">
    <source>
        <dbReference type="EMBL" id="KAD4583971.1"/>
    </source>
</evidence>
<dbReference type="OrthoDB" id="4327540at2759"/>
<feature type="domain" description="BZIP" evidence="2">
    <location>
        <begin position="226"/>
        <end position="241"/>
    </location>
</feature>
<feature type="compositionally biased region" description="Polar residues" evidence="1">
    <location>
        <begin position="190"/>
        <end position="202"/>
    </location>
</feature>
<dbReference type="InterPro" id="IPR052579">
    <property type="entry name" value="Zinc_finger_SWIM"/>
</dbReference>
<comment type="caution">
    <text evidence="3">The sequence shown here is derived from an EMBL/GenBank/DDBJ whole genome shotgun (WGS) entry which is preliminary data.</text>
</comment>
<reference evidence="3 4" key="1">
    <citation type="submission" date="2019-05" db="EMBL/GenBank/DDBJ databases">
        <title>Mikania micrantha, genome provides insights into the molecular mechanism of rapid growth.</title>
        <authorList>
            <person name="Liu B."/>
        </authorList>
    </citation>
    <scope>NUCLEOTIDE SEQUENCE [LARGE SCALE GENOMIC DNA]</scope>
    <source>
        <strain evidence="3">NLD-2019</strain>
        <tissue evidence="3">Leaf</tissue>
    </source>
</reference>
<evidence type="ECO:0000256" key="1">
    <source>
        <dbReference type="SAM" id="MobiDB-lite"/>
    </source>
</evidence>
<dbReference type="AlphaFoldDB" id="A0A5N6N7Z6"/>
<dbReference type="PANTHER" id="PTHR31569">
    <property type="entry name" value="SWIM-TYPE DOMAIN-CONTAINING PROTEIN"/>
    <property type="match status" value="1"/>
</dbReference>
<dbReference type="PANTHER" id="PTHR31569:SF4">
    <property type="entry name" value="SWIM-TYPE DOMAIN-CONTAINING PROTEIN"/>
    <property type="match status" value="1"/>
</dbReference>
<dbReference type="Proteomes" id="UP000326396">
    <property type="component" value="Linkage Group LG2"/>
</dbReference>
<sequence>MWQLRRRHSAQRPFGQLSPFIRPQQRPSFAPPPWHGPRTFSIAHAFVSKEREENYVWVLEMTKSMLNKCMEPRVIITDRDLAVMNACRKVFPEAAKYLCRWHIDENIAKHCKESFSDADWKKFKDLIFLIYTHKYQPFLLPPVPFTMKPMDDIWNDISGLSSPTTNLFAPVLRPPGDSGNFLPPPPSTATMLTLFTTPSNNSDDVDPNKRPKPNPHPQPEHSEKFRRLMKNRESAARSRARKQVTYFLLRSVS</sequence>
<protein>
    <recommendedName>
        <fullName evidence="2">BZIP domain-containing protein</fullName>
    </recommendedName>
</protein>
<gene>
    <name evidence="3" type="ORF">E3N88_21572</name>
</gene>
<dbReference type="InterPro" id="IPR018289">
    <property type="entry name" value="MULE_transposase_dom"/>
</dbReference>
<accession>A0A5N6N7Z6</accession>
<dbReference type="PROSITE" id="PS00036">
    <property type="entry name" value="BZIP_BASIC"/>
    <property type="match status" value="1"/>
</dbReference>